<reference evidence="2" key="1">
    <citation type="journal article" date="2020" name="Stud. Mycol.">
        <title>101 Dothideomycetes genomes: a test case for predicting lifestyles and emergence of pathogens.</title>
        <authorList>
            <person name="Haridas S."/>
            <person name="Albert R."/>
            <person name="Binder M."/>
            <person name="Bloem J."/>
            <person name="Labutti K."/>
            <person name="Salamov A."/>
            <person name="Andreopoulos B."/>
            <person name="Baker S."/>
            <person name="Barry K."/>
            <person name="Bills G."/>
            <person name="Bluhm B."/>
            <person name="Cannon C."/>
            <person name="Castanera R."/>
            <person name="Culley D."/>
            <person name="Daum C."/>
            <person name="Ezra D."/>
            <person name="Gonzalez J."/>
            <person name="Henrissat B."/>
            <person name="Kuo A."/>
            <person name="Liang C."/>
            <person name="Lipzen A."/>
            <person name="Lutzoni F."/>
            <person name="Magnuson J."/>
            <person name="Mondo S."/>
            <person name="Nolan M."/>
            <person name="Ohm R."/>
            <person name="Pangilinan J."/>
            <person name="Park H.-J."/>
            <person name="Ramirez L."/>
            <person name="Alfaro M."/>
            <person name="Sun H."/>
            <person name="Tritt A."/>
            <person name="Yoshinaga Y."/>
            <person name="Zwiers L.-H."/>
            <person name="Turgeon B."/>
            <person name="Goodwin S."/>
            <person name="Spatafora J."/>
            <person name="Crous P."/>
            <person name="Grigoriev I."/>
        </authorList>
    </citation>
    <scope>NUCLEOTIDE SEQUENCE</scope>
    <source>
        <strain evidence="2">CBS 207.26</strain>
    </source>
</reference>
<dbReference type="OrthoDB" id="3792558at2759"/>
<evidence type="ECO:0008006" key="4">
    <source>
        <dbReference type="Google" id="ProtNLM"/>
    </source>
</evidence>
<dbReference type="AlphaFoldDB" id="A0A6A6DC87"/>
<sequence length="189" mass="22433">MSKAEETELPIYDSYIWQKDHGNRGRLSVLTQEQKGEIVRRATADDVHRYTESWQFVDEDLQWLPQISRELFENVIYEAGYSRGKPGCKPELTEWDKDRRFEWAKAHNPDKYDLYDNRGFNFRRATYPDETPAKTGAQRGTKGAQFRDEEEYHHDVKRNRTIKSSETRFDGCFTYGFKGPCHVYSRETK</sequence>
<keyword evidence="3" id="KW-1185">Reference proteome</keyword>
<feature type="region of interest" description="Disordered" evidence="1">
    <location>
        <begin position="125"/>
        <end position="153"/>
    </location>
</feature>
<evidence type="ECO:0000256" key="1">
    <source>
        <dbReference type="SAM" id="MobiDB-lite"/>
    </source>
</evidence>
<accession>A0A6A6DC87</accession>
<organism evidence="2 3">
    <name type="scientific">Zopfia rhizophila CBS 207.26</name>
    <dbReference type="NCBI Taxonomy" id="1314779"/>
    <lineage>
        <taxon>Eukaryota</taxon>
        <taxon>Fungi</taxon>
        <taxon>Dikarya</taxon>
        <taxon>Ascomycota</taxon>
        <taxon>Pezizomycotina</taxon>
        <taxon>Dothideomycetes</taxon>
        <taxon>Dothideomycetes incertae sedis</taxon>
        <taxon>Zopfiaceae</taxon>
        <taxon>Zopfia</taxon>
    </lineage>
</organism>
<evidence type="ECO:0000313" key="2">
    <source>
        <dbReference type="EMBL" id="KAF2175972.1"/>
    </source>
</evidence>
<proteinExistence type="predicted"/>
<dbReference type="EMBL" id="ML994718">
    <property type="protein sequence ID" value="KAF2175972.1"/>
    <property type="molecule type" value="Genomic_DNA"/>
</dbReference>
<gene>
    <name evidence="2" type="ORF">K469DRAFT_682845</name>
</gene>
<protein>
    <recommendedName>
        <fullName evidence="4">Transposase Tc1-like domain-containing protein</fullName>
    </recommendedName>
</protein>
<dbReference type="Proteomes" id="UP000800200">
    <property type="component" value="Unassembled WGS sequence"/>
</dbReference>
<evidence type="ECO:0000313" key="3">
    <source>
        <dbReference type="Proteomes" id="UP000800200"/>
    </source>
</evidence>
<name>A0A6A6DC87_9PEZI</name>